<dbReference type="Proteomes" id="UP000574067">
    <property type="component" value="Unassembled WGS sequence"/>
</dbReference>
<feature type="transmembrane region" description="Helical" evidence="5">
    <location>
        <begin position="12"/>
        <end position="40"/>
    </location>
</feature>
<evidence type="ECO:0000313" key="6">
    <source>
        <dbReference type="EMBL" id="NML18624.1"/>
    </source>
</evidence>
<dbReference type="Pfam" id="PF01925">
    <property type="entry name" value="TauE"/>
    <property type="match status" value="1"/>
</dbReference>
<keyword evidence="4 5" id="KW-0472">Membrane</keyword>
<dbReference type="GO" id="GO:0005886">
    <property type="term" value="C:plasma membrane"/>
    <property type="evidence" value="ECO:0007669"/>
    <property type="project" value="UniProtKB-SubCell"/>
</dbReference>
<comment type="similarity">
    <text evidence="5">Belongs to the 4-toluene sulfonate uptake permease (TSUP) (TC 2.A.102) family.</text>
</comment>
<name>A0A848FH09_9BURK</name>
<dbReference type="PANTHER" id="PTHR43701">
    <property type="entry name" value="MEMBRANE TRANSPORTER PROTEIN MJ0441-RELATED"/>
    <property type="match status" value="1"/>
</dbReference>
<comment type="subcellular location">
    <subcellularLocation>
        <location evidence="5">Cell membrane</location>
        <topology evidence="5">Multi-pass membrane protein</topology>
    </subcellularLocation>
    <subcellularLocation>
        <location evidence="1">Membrane</location>
        <topology evidence="1">Multi-pass membrane protein</topology>
    </subcellularLocation>
</comment>
<dbReference type="EMBL" id="JABBFW010000036">
    <property type="protein sequence ID" value="NML18624.1"/>
    <property type="molecule type" value="Genomic_DNA"/>
</dbReference>
<feature type="transmembrane region" description="Helical" evidence="5">
    <location>
        <begin position="147"/>
        <end position="173"/>
    </location>
</feature>
<feature type="transmembrane region" description="Helical" evidence="5">
    <location>
        <begin position="193"/>
        <end position="210"/>
    </location>
</feature>
<dbReference type="InterPro" id="IPR051598">
    <property type="entry name" value="TSUP/Inactive_protease-like"/>
</dbReference>
<keyword evidence="3 5" id="KW-1133">Transmembrane helix</keyword>
<evidence type="ECO:0000256" key="1">
    <source>
        <dbReference type="ARBA" id="ARBA00004141"/>
    </source>
</evidence>
<sequence length="262" mass="27159">MSFDAPTTLSGLLVGIVVGLTGVGGGALMTPILVLFFGIAPQTAVGTDLLVAAITKVFGTAVHHRHGSVDWQVVGRLARGSLPAAALTLAWMQWSGSHRVSDGLIVNGVAVALIATALGMLFKQRLHQAGRAHRIARPEAFRRLQRWLTSVAGALLGVLVTLTSIGAGALGTVMMVHLYPLRLTPHKLVGTDLAHAIPLALIAGLGHLFIGNVDTTLLVNLLLGSIPGVLLGSLLGTRAPMKLVQGAISLVLVAVGLKMLLH</sequence>
<dbReference type="RefSeq" id="WP_169163521.1">
    <property type="nucleotide sequence ID" value="NZ_JABBFW010000036.1"/>
</dbReference>
<proteinExistence type="inferred from homology"/>
<dbReference type="InterPro" id="IPR002781">
    <property type="entry name" value="TM_pro_TauE-like"/>
</dbReference>
<dbReference type="AlphaFoldDB" id="A0A848FH09"/>
<gene>
    <name evidence="6" type="ORF">HHL10_27015</name>
</gene>
<feature type="transmembrane region" description="Helical" evidence="5">
    <location>
        <begin position="217"/>
        <end position="237"/>
    </location>
</feature>
<evidence type="ECO:0000313" key="7">
    <source>
        <dbReference type="Proteomes" id="UP000574067"/>
    </source>
</evidence>
<accession>A0A848FH09</accession>
<reference evidence="6 7" key="1">
    <citation type="submission" date="2020-04" db="EMBL/GenBank/DDBJ databases">
        <title>Azohydromonas sp. isolated from soil.</title>
        <authorList>
            <person name="Dahal R.H."/>
        </authorList>
    </citation>
    <scope>NUCLEOTIDE SEQUENCE [LARGE SCALE GENOMIC DNA]</scope>
    <source>
        <strain evidence="6 7">G-1-1-14</strain>
    </source>
</reference>
<organism evidence="6 7">
    <name type="scientific">Azohydromonas caseinilytica</name>
    <dbReference type="NCBI Taxonomy" id="2728836"/>
    <lineage>
        <taxon>Bacteria</taxon>
        <taxon>Pseudomonadati</taxon>
        <taxon>Pseudomonadota</taxon>
        <taxon>Betaproteobacteria</taxon>
        <taxon>Burkholderiales</taxon>
        <taxon>Sphaerotilaceae</taxon>
        <taxon>Azohydromonas</taxon>
    </lineage>
</organism>
<evidence type="ECO:0000256" key="5">
    <source>
        <dbReference type="RuleBase" id="RU363041"/>
    </source>
</evidence>
<evidence type="ECO:0000256" key="4">
    <source>
        <dbReference type="ARBA" id="ARBA00023136"/>
    </source>
</evidence>
<protein>
    <recommendedName>
        <fullName evidence="5">Probable membrane transporter protein</fullName>
    </recommendedName>
</protein>
<evidence type="ECO:0000256" key="3">
    <source>
        <dbReference type="ARBA" id="ARBA00022989"/>
    </source>
</evidence>
<keyword evidence="2 5" id="KW-0812">Transmembrane</keyword>
<evidence type="ECO:0000256" key="2">
    <source>
        <dbReference type="ARBA" id="ARBA00022692"/>
    </source>
</evidence>
<comment type="caution">
    <text evidence="6">The sequence shown here is derived from an EMBL/GenBank/DDBJ whole genome shotgun (WGS) entry which is preliminary data.</text>
</comment>
<dbReference type="PANTHER" id="PTHR43701:SF2">
    <property type="entry name" value="MEMBRANE TRANSPORTER PROTEIN YJNA-RELATED"/>
    <property type="match status" value="1"/>
</dbReference>
<keyword evidence="7" id="KW-1185">Reference proteome</keyword>
<keyword evidence="5" id="KW-1003">Cell membrane</keyword>
<feature type="transmembrane region" description="Helical" evidence="5">
    <location>
        <begin position="104"/>
        <end position="122"/>
    </location>
</feature>
<feature type="transmembrane region" description="Helical" evidence="5">
    <location>
        <begin position="243"/>
        <end position="261"/>
    </location>
</feature>